<sequence length="270" mass="29541">FALGRSGPVQLCFVSTNSPGTTFIIKLVCGTSRPNKTCLFQVPSGFAIEPKFISFCHTSGPSGRCGSTKAYGSSDEKSVRKCAKCSGPFPRTRWCEMQALAKIKRYPACVAHLKGCAIYDTDADAKAAHFPGLIIFKNFLHLEQLHDPFCLHRNWIWTDVFANPSTMRATQCILTPPLASASIPALSAVDCVKDRTRARVRCLHEIVTHSVAVLRAFDGFKAEGKITCARYEPWLRLDAGRCRTTDGSTVTPGPLPPATYLHAYNGRISA</sequence>
<dbReference type="AlphaFoldDB" id="A0AAD2K560"/>
<protein>
    <submittedName>
        <fullName evidence="1">Uncharacterized protein</fullName>
    </submittedName>
</protein>
<keyword evidence="2" id="KW-1185">Reference proteome</keyword>
<organism evidence="1 2">
    <name type="scientific">Mycena citricolor</name>
    <dbReference type="NCBI Taxonomy" id="2018698"/>
    <lineage>
        <taxon>Eukaryota</taxon>
        <taxon>Fungi</taxon>
        <taxon>Dikarya</taxon>
        <taxon>Basidiomycota</taxon>
        <taxon>Agaricomycotina</taxon>
        <taxon>Agaricomycetes</taxon>
        <taxon>Agaricomycetidae</taxon>
        <taxon>Agaricales</taxon>
        <taxon>Marasmiineae</taxon>
        <taxon>Mycenaceae</taxon>
        <taxon>Mycena</taxon>
    </lineage>
</organism>
<reference evidence="1" key="1">
    <citation type="submission" date="2023-11" db="EMBL/GenBank/DDBJ databases">
        <authorList>
            <person name="De Vega J J."/>
            <person name="De Vega J J."/>
        </authorList>
    </citation>
    <scope>NUCLEOTIDE SEQUENCE</scope>
</reference>
<feature type="non-terminal residue" evidence="1">
    <location>
        <position position="1"/>
    </location>
</feature>
<comment type="caution">
    <text evidence="1">The sequence shown here is derived from an EMBL/GenBank/DDBJ whole genome shotgun (WGS) entry which is preliminary data.</text>
</comment>
<gene>
    <name evidence="1" type="ORF">MYCIT1_LOCUS29301</name>
</gene>
<evidence type="ECO:0000313" key="1">
    <source>
        <dbReference type="EMBL" id="CAK5279323.1"/>
    </source>
</evidence>
<proteinExistence type="predicted"/>
<name>A0AAD2K560_9AGAR</name>
<accession>A0AAD2K560</accession>
<dbReference type="Proteomes" id="UP001295794">
    <property type="component" value="Unassembled WGS sequence"/>
</dbReference>
<evidence type="ECO:0000313" key="2">
    <source>
        <dbReference type="Proteomes" id="UP001295794"/>
    </source>
</evidence>
<dbReference type="EMBL" id="CAVNYO010000436">
    <property type="protein sequence ID" value="CAK5279323.1"/>
    <property type="molecule type" value="Genomic_DNA"/>
</dbReference>